<protein>
    <submittedName>
        <fullName evidence="1">(spotted green pufferfish) hypothetical protein</fullName>
    </submittedName>
</protein>
<proteinExistence type="predicted"/>
<name>Q4SIN5_TETNG</name>
<comment type="caution">
    <text evidence="1">The sequence shown here is derived from an EMBL/GenBank/DDBJ whole genome shotgun (WGS) entry which is preliminary data.</text>
</comment>
<gene>
    <name evidence="1" type="ORF">GSTENG00017590001</name>
</gene>
<evidence type="ECO:0000313" key="1">
    <source>
        <dbReference type="EMBL" id="CAF99497.1"/>
    </source>
</evidence>
<organism evidence="1">
    <name type="scientific">Tetraodon nigroviridis</name>
    <name type="common">Spotted green pufferfish</name>
    <name type="synonym">Chelonodon nigroviridis</name>
    <dbReference type="NCBI Taxonomy" id="99883"/>
    <lineage>
        <taxon>Eukaryota</taxon>
        <taxon>Metazoa</taxon>
        <taxon>Chordata</taxon>
        <taxon>Craniata</taxon>
        <taxon>Vertebrata</taxon>
        <taxon>Euteleostomi</taxon>
        <taxon>Actinopterygii</taxon>
        <taxon>Neopterygii</taxon>
        <taxon>Teleostei</taxon>
        <taxon>Neoteleostei</taxon>
        <taxon>Acanthomorphata</taxon>
        <taxon>Eupercaria</taxon>
        <taxon>Tetraodontiformes</taxon>
        <taxon>Tetradontoidea</taxon>
        <taxon>Tetraodontidae</taxon>
        <taxon>Tetraodon</taxon>
    </lineage>
</organism>
<dbReference type="KEGG" id="tng:GSTEN00017590G001"/>
<reference evidence="1" key="2">
    <citation type="submission" date="2004-02" db="EMBL/GenBank/DDBJ databases">
        <authorList>
            <consortium name="Genoscope"/>
            <consortium name="Whitehead Institute Centre for Genome Research"/>
        </authorList>
    </citation>
    <scope>NUCLEOTIDE SEQUENCE</scope>
</reference>
<reference evidence="1" key="1">
    <citation type="journal article" date="2004" name="Nature">
        <title>Genome duplication in the teleost fish Tetraodon nigroviridis reveals the early vertebrate proto-karyotype.</title>
        <authorList>
            <person name="Jaillon O."/>
            <person name="Aury J.-M."/>
            <person name="Brunet F."/>
            <person name="Petit J.-L."/>
            <person name="Stange-Thomann N."/>
            <person name="Mauceli E."/>
            <person name="Bouneau L."/>
            <person name="Fischer C."/>
            <person name="Ozouf-Costaz C."/>
            <person name="Bernot A."/>
            <person name="Nicaud S."/>
            <person name="Jaffe D."/>
            <person name="Fisher S."/>
            <person name="Lutfalla G."/>
            <person name="Dossat C."/>
            <person name="Segurens B."/>
            <person name="Dasilva C."/>
            <person name="Salanoubat M."/>
            <person name="Levy M."/>
            <person name="Boudet N."/>
            <person name="Castellano S."/>
            <person name="Anthouard V."/>
            <person name="Jubin C."/>
            <person name="Castelli V."/>
            <person name="Katinka M."/>
            <person name="Vacherie B."/>
            <person name="Biemont C."/>
            <person name="Skalli Z."/>
            <person name="Cattolico L."/>
            <person name="Poulain J."/>
            <person name="De Berardinis V."/>
            <person name="Cruaud C."/>
            <person name="Duprat S."/>
            <person name="Brottier P."/>
            <person name="Coutanceau J.-P."/>
            <person name="Gouzy J."/>
            <person name="Parra G."/>
            <person name="Lardier G."/>
            <person name="Chapple C."/>
            <person name="McKernan K.J."/>
            <person name="McEwan P."/>
            <person name="Bosak S."/>
            <person name="Kellis M."/>
            <person name="Volff J.-N."/>
            <person name="Guigo R."/>
            <person name="Zody M.C."/>
            <person name="Mesirov J."/>
            <person name="Lindblad-Toh K."/>
            <person name="Birren B."/>
            <person name="Nusbaum C."/>
            <person name="Kahn D."/>
            <person name="Robinson-Rechavi M."/>
            <person name="Laudet V."/>
            <person name="Schachter V."/>
            <person name="Quetier F."/>
            <person name="Saurin W."/>
            <person name="Scarpelli C."/>
            <person name="Wincker P."/>
            <person name="Lander E.S."/>
            <person name="Weissenbach J."/>
            <person name="Roest Crollius H."/>
        </authorList>
    </citation>
    <scope>NUCLEOTIDE SEQUENCE [LARGE SCALE GENOMIC DNA]</scope>
</reference>
<sequence length="45" mass="4832">MAAAQWSDSHLVLATLFVDQIEPGLHLYLAGGIVPNKQAAIDSRL</sequence>
<accession>Q4SIN5</accession>
<dbReference type="AlphaFoldDB" id="Q4SIN5"/>
<dbReference type="EMBL" id="CAAE01014577">
    <property type="protein sequence ID" value="CAF99497.1"/>
    <property type="molecule type" value="Genomic_DNA"/>
</dbReference>